<comment type="caution">
    <text evidence="8">The sequence shown here is derived from an EMBL/GenBank/DDBJ whole genome shotgun (WGS) entry which is preliminary data.</text>
</comment>
<evidence type="ECO:0000256" key="5">
    <source>
        <dbReference type="ARBA" id="ARBA00023242"/>
    </source>
</evidence>
<keyword evidence="4" id="KW-0234">DNA repair</keyword>
<dbReference type="InterPro" id="IPR020568">
    <property type="entry name" value="Ribosomal_Su5_D2-typ_SF"/>
</dbReference>
<reference evidence="8 9" key="1">
    <citation type="submission" date="2015-07" db="EMBL/GenBank/DDBJ databases">
        <title>The genome of the fungus Escovopsis weberi, a specialized disease agent of ant agriculture.</title>
        <authorList>
            <person name="de Man T.J."/>
            <person name="Stajich J.E."/>
            <person name="Kubicek C.P."/>
            <person name="Chenthamara K."/>
            <person name="Atanasova L."/>
            <person name="Druzhinina I.S."/>
            <person name="Birnbaum S."/>
            <person name="Barribeau S.M."/>
            <person name="Teiling C."/>
            <person name="Suen G."/>
            <person name="Currie C."/>
            <person name="Gerardo N.M."/>
        </authorList>
    </citation>
    <scope>NUCLEOTIDE SEQUENCE [LARGE SCALE GENOMIC DNA]</scope>
</reference>
<gene>
    <name evidence="8" type="ORF">ESCO_002934</name>
</gene>
<dbReference type="GO" id="GO:0032389">
    <property type="term" value="C:MutLalpha complex"/>
    <property type="evidence" value="ECO:0007669"/>
    <property type="project" value="TreeGrafter"/>
</dbReference>
<comment type="similarity">
    <text evidence="2">Belongs to the DNA mismatch repair MutL/HexB family.</text>
</comment>
<evidence type="ECO:0000313" key="8">
    <source>
        <dbReference type="EMBL" id="KOS18334.1"/>
    </source>
</evidence>
<keyword evidence="5" id="KW-0539">Nucleus</keyword>
<dbReference type="EMBL" id="LGSR01000022">
    <property type="protein sequence ID" value="KOS18334.1"/>
    <property type="molecule type" value="Genomic_DNA"/>
</dbReference>
<comment type="subcellular location">
    <subcellularLocation>
        <location evidence="1">Nucleus</location>
    </subcellularLocation>
</comment>
<dbReference type="PANTHER" id="PTHR10073:SF12">
    <property type="entry name" value="DNA MISMATCH REPAIR PROTEIN MLH1"/>
    <property type="match status" value="1"/>
</dbReference>
<evidence type="ECO:0000256" key="1">
    <source>
        <dbReference type="ARBA" id="ARBA00004123"/>
    </source>
</evidence>
<dbReference type="Proteomes" id="UP000053831">
    <property type="component" value="Unassembled WGS sequence"/>
</dbReference>
<dbReference type="Pfam" id="PF13589">
    <property type="entry name" value="HATPase_c_3"/>
    <property type="match status" value="1"/>
</dbReference>
<dbReference type="OrthoDB" id="10263226at2759"/>
<dbReference type="InterPro" id="IPR032189">
    <property type="entry name" value="Mlh1_C"/>
</dbReference>
<dbReference type="GO" id="GO:0061982">
    <property type="term" value="P:meiosis I cell cycle process"/>
    <property type="evidence" value="ECO:0007669"/>
    <property type="project" value="UniProtKB-ARBA"/>
</dbReference>
<dbReference type="CDD" id="cd16926">
    <property type="entry name" value="HATPase_MutL-MLH-PMS-like"/>
    <property type="match status" value="1"/>
</dbReference>
<accession>A0A0M8N102</accession>
<dbReference type="GO" id="GO:0140664">
    <property type="term" value="F:ATP-dependent DNA damage sensor activity"/>
    <property type="evidence" value="ECO:0007669"/>
    <property type="project" value="InterPro"/>
</dbReference>
<dbReference type="GO" id="GO:0006298">
    <property type="term" value="P:mismatch repair"/>
    <property type="evidence" value="ECO:0007669"/>
    <property type="project" value="InterPro"/>
</dbReference>
<dbReference type="AlphaFoldDB" id="A0A0M8N102"/>
<dbReference type="FunFam" id="3.30.230.10:FF:000014">
    <property type="entry name" value="DNA mismatch repair protein Mlh1"/>
    <property type="match status" value="1"/>
</dbReference>
<evidence type="ECO:0000259" key="7">
    <source>
        <dbReference type="SMART" id="SM01340"/>
    </source>
</evidence>
<dbReference type="SMART" id="SM01340">
    <property type="entry name" value="DNA_mis_repair"/>
    <property type="match status" value="1"/>
</dbReference>
<dbReference type="SUPFAM" id="SSF55874">
    <property type="entry name" value="ATPase domain of HSP90 chaperone/DNA topoisomerase II/histidine kinase"/>
    <property type="match status" value="1"/>
</dbReference>
<dbReference type="InterPro" id="IPR014762">
    <property type="entry name" value="DNA_mismatch_repair_CS"/>
</dbReference>
<protein>
    <submittedName>
        <fullName evidence="8">DNA mismatch repair protein MLH1</fullName>
    </submittedName>
</protein>
<dbReference type="Gene3D" id="3.30.230.10">
    <property type="match status" value="1"/>
</dbReference>
<evidence type="ECO:0000256" key="4">
    <source>
        <dbReference type="ARBA" id="ARBA00023204"/>
    </source>
</evidence>
<dbReference type="Gene3D" id="3.30.565.10">
    <property type="entry name" value="Histidine kinase-like ATPase, C-terminal domain"/>
    <property type="match status" value="1"/>
</dbReference>
<dbReference type="PANTHER" id="PTHR10073">
    <property type="entry name" value="DNA MISMATCH REPAIR PROTEIN MLH, PMS, MUTL"/>
    <property type="match status" value="1"/>
</dbReference>
<dbReference type="SUPFAM" id="SSF54211">
    <property type="entry name" value="Ribosomal protein S5 domain 2-like"/>
    <property type="match status" value="1"/>
</dbReference>
<dbReference type="CDD" id="cd03483">
    <property type="entry name" value="MutL_Trans_MLH1"/>
    <property type="match status" value="1"/>
</dbReference>
<evidence type="ECO:0000256" key="3">
    <source>
        <dbReference type="ARBA" id="ARBA00022763"/>
    </source>
</evidence>
<dbReference type="GO" id="GO:0005524">
    <property type="term" value="F:ATP binding"/>
    <property type="evidence" value="ECO:0007669"/>
    <property type="project" value="InterPro"/>
</dbReference>
<sequence>MGTERMDVDVDAHVDAHVGGAAAAAGVKRKAEDGEVEGEAPAPRRIRALDPTVVNKIAAGEIIVAPVHALKEMVENAVDAGASALEIVVKDGGLKMLQITDNGCGIQKDDLAILCERHTTSKISAFEDLTSISTYGFRGEALASISHIAHLTVTTKTKDSALAWRAHYLDGALVAPKPGQSAEPRGVAGRPGTQITVEDLFFNIPTRRKAFRSHADEFNKIIDMVGRYAVHCSGVAFTCKKAGESSHTLSVQAQASPVDRIRQIHGAGIANELIALRVAGERFGFSAEGYVTNANYHIKKTTLLLFINHRAVESSALKKAVEQTYAAFLPKGGHPFLYLSLDIDPARVDVNVHPTKREVHFLNEEEIVHAVCNAIEAELAAVDTSRTFLTQTLLPGARPVERPEDDDDDERTVLVKIPPSGKRARRNSSDLVRTDQLQNKITSMFSAAAESSSSSSSAAFAAASASASASIEYGTDDREFVQCRLKSVMQLRAEVQEEMHTELTEILSQHTFVGIVDERRRLAAIQGGVKLYLVDYGHACSEFFYQLGLTDFGNFGAIRFSPPLDLRELLRTAAAAEKEALSAAAEAAASPTTTDDVDEAFDVDAIVGKVSRQLISAREMLLEYFSLEISPAGELLSIPLLVRGYTPSVAKLPRFLLRLGPFVNWGRERECFETFLRELAAFYTPERLPADDADIAGGGGEGGGAAGQGTETEEEAADRRRMLHEVRRRRRHVRWAVEHIFFPAFRARLVSTRRLMEGGVLEVASLKGLYRVFERC</sequence>
<evidence type="ECO:0000256" key="2">
    <source>
        <dbReference type="ARBA" id="ARBA00006082"/>
    </source>
</evidence>
<dbReference type="GO" id="GO:0030983">
    <property type="term" value="F:mismatched DNA binding"/>
    <property type="evidence" value="ECO:0007669"/>
    <property type="project" value="InterPro"/>
</dbReference>
<dbReference type="FunFam" id="3.30.565.10:FF:000033">
    <property type="entry name" value="DNA mismatch repair protein Mlh1"/>
    <property type="match status" value="1"/>
</dbReference>
<dbReference type="Pfam" id="PF01119">
    <property type="entry name" value="DNA_mis_repair"/>
    <property type="match status" value="1"/>
</dbReference>
<dbReference type="GO" id="GO:0016887">
    <property type="term" value="F:ATP hydrolysis activity"/>
    <property type="evidence" value="ECO:0007669"/>
    <property type="project" value="InterPro"/>
</dbReference>
<proteinExistence type="inferred from homology"/>
<feature type="compositionally biased region" description="Gly residues" evidence="6">
    <location>
        <begin position="696"/>
        <end position="707"/>
    </location>
</feature>
<dbReference type="Pfam" id="PF16413">
    <property type="entry name" value="Mlh1_C"/>
    <property type="match status" value="1"/>
</dbReference>
<dbReference type="STRING" id="150374.A0A0M8N102"/>
<dbReference type="NCBIfam" id="TIGR00585">
    <property type="entry name" value="mutl"/>
    <property type="match status" value="1"/>
</dbReference>
<organism evidence="8 9">
    <name type="scientific">Escovopsis weberi</name>
    <dbReference type="NCBI Taxonomy" id="150374"/>
    <lineage>
        <taxon>Eukaryota</taxon>
        <taxon>Fungi</taxon>
        <taxon>Dikarya</taxon>
        <taxon>Ascomycota</taxon>
        <taxon>Pezizomycotina</taxon>
        <taxon>Sordariomycetes</taxon>
        <taxon>Hypocreomycetidae</taxon>
        <taxon>Hypocreales</taxon>
        <taxon>Hypocreaceae</taxon>
        <taxon>Escovopsis</taxon>
    </lineage>
</organism>
<keyword evidence="3" id="KW-0227">DNA damage</keyword>
<feature type="domain" description="DNA mismatch repair protein S5" evidence="7">
    <location>
        <begin position="261"/>
        <end position="380"/>
    </location>
</feature>
<evidence type="ECO:0000256" key="6">
    <source>
        <dbReference type="SAM" id="MobiDB-lite"/>
    </source>
</evidence>
<dbReference type="InterPro" id="IPR014721">
    <property type="entry name" value="Ribsml_uS5_D2-typ_fold_subgr"/>
</dbReference>
<dbReference type="InterPro" id="IPR038973">
    <property type="entry name" value="MutL/Mlh/Pms-like"/>
</dbReference>
<name>A0A0M8N102_ESCWE</name>
<dbReference type="InterPro" id="IPR013507">
    <property type="entry name" value="DNA_mismatch_S5_2-like"/>
</dbReference>
<dbReference type="InterPro" id="IPR036890">
    <property type="entry name" value="HATPase_C_sf"/>
</dbReference>
<keyword evidence="9" id="KW-1185">Reference proteome</keyword>
<feature type="region of interest" description="Disordered" evidence="6">
    <location>
        <begin position="694"/>
        <end position="720"/>
    </location>
</feature>
<dbReference type="PROSITE" id="PS00058">
    <property type="entry name" value="DNA_MISMATCH_REPAIR_1"/>
    <property type="match status" value="1"/>
</dbReference>
<evidence type="ECO:0000313" key="9">
    <source>
        <dbReference type="Proteomes" id="UP000053831"/>
    </source>
</evidence>
<dbReference type="InterPro" id="IPR002099">
    <property type="entry name" value="MutL/Mlh/PMS"/>
</dbReference>